<gene>
    <name evidence="1" type="ORF">BDN72DRAFT_413518</name>
</gene>
<evidence type="ECO:0000313" key="1">
    <source>
        <dbReference type="EMBL" id="TFK61934.1"/>
    </source>
</evidence>
<accession>A0ACD3A947</accession>
<reference evidence="1 2" key="1">
    <citation type="journal article" date="2019" name="Nat. Ecol. Evol.">
        <title>Megaphylogeny resolves global patterns of mushroom evolution.</title>
        <authorList>
            <person name="Varga T."/>
            <person name="Krizsan K."/>
            <person name="Foldi C."/>
            <person name="Dima B."/>
            <person name="Sanchez-Garcia M."/>
            <person name="Sanchez-Ramirez S."/>
            <person name="Szollosi G.J."/>
            <person name="Szarkandi J.G."/>
            <person name="Papp V."/>
            <person name="Albert L."/>
            <person name="Andreopoulos W."/>
            <person name="Angelini C."/>
            <person name="Antonin V."/>
            <person name="Barry K.W."/>
            <person name="Bougher N.L."/>
            <person name="Buchanan P."/>
            <person name="Buyck B."/>
            <person name="Bense V."/>
            <person name="Catcheside P."/>
            <person name="Chovatia M."/>
            <person name="Cooper J."/>
            <person name="Damon W."/>
            <person name="Desjardin D."/>
            <person name="Finy P."/>
            <person name="Geml J."/>
            <person name="Haridas S."/>
            <person name="Hughes K."/>
            <person name="Justo A."/>
            <person name="Karasinski D."/>
            <person name="Kautmanova I."/>
            <person name="Kiss B."/>
            <person name="Kocsube S."/>
            <person name="Kotiranta H."/>
            <person name="LaButti K.M."/>
            <person name="Lechner B.E."/>
            <person name="Liimatainen K."/>
            <person name="Lipzen A."/>
            <person name="Lukacs Z."/>
            <person name="Mihaltcheva S."/>
            <person name="Morgado L.N."/>
            <person name="Niskanen T."/>
            <person name="Noordeloos M.E."/>
            <person name="Ohm R.A."/>
            <person name="Ortiz-Santana B."/>
            <person name="Ovrebo C."/>
            <person name="Racz N."/>
            <person name="Riley R."/>
            <person name="Savchenko A."/>
            <person name="Shiryaev A."/>
            <person name="Soop K."/>
            <person name="Spirin V."/>
            <person name="Szebenyi C."/>
            <person name="Tomsovsky M."/>
            <person name="Tulloss R.E."/>
            <person name="Uehling J."/>
            <person name="Grigoriev I.V."/>
            <person name="Vagvolgyi C."/>
            <person name="Papp T."/>
            <person name="Martin F.M."/>
            <person name="Miettinen O."/>
            <person name="Hibbett D.S."/>
            <person name="Nagy L.G."/>
        </authorList>
    </citation>
    <scope>NUCLEOTIDE SEQUENCE [LARGE SCALE GENOMIC DNA]</scope>
    <source>
        <strain evidence="1 2">NL-1719</strain>
    </source>
</reference>
<evidence type="ECO:0000313" key="2">
    <source>
        <dbReference type="Proteomes" id="UP000308600"/>
    </source>
</evidence>
<sequence>MPIWWGIFNKHYWFTPKGSWQHLIRSRESIEAATGVIPHLTNLREITTSRAFASPSVQCLGRIASSGLLQVFSKAIRDSGIIFSGLDILVLSIDLGYQLPDYPGLENDLRAIADCGRDSVTVCGFSLASKPGPRVSKVLSALGFFPKLSQLHLTPFASTGIYPTRMVVGGSDRQERLA</sequence>
<keyword evidence="2" id="KW-1185">Reference proteome</keyword>
<dbReference type="EMBL" id="ML208617">
    <property type="protein sequence ID" value="TFK61934.1"/>
    <property type="molecule type" value="Genomic_DNA"/>
</dbReference>
<protein>
    <submittedName>
        <fullName evidence="1">Uncharacterized protein</fullName>
    </submittedName>
</protein>
<proteinExistence type="predicted"/>
<dbReference type="Proteomes" id="UP000308600">
    <property type="component" value="Unassembled WGS sequence"/>
</dbReference>
<organism evidence="1 2">
    <name type="scientific">Pluteus cervinus</name>
    <dbReference type="NCBI Taxonomy" id="181527"/>
    <lineage>
        <taxon>Eukaryota</taxon>
        <taxon>Fungi</taxon>
        <taxon>Dikarya</taxon>
        <taxon>Basidiomycota</taxon>
        <taxon>Agaricomycotina</taxon>
        <taxon>Agaricomycetes</taxon>
        <taxon>Agaricomycetidae</taxon>
        <taxon>Agaricales</taxon>
        <taxon>Pluteineae</taxon>
        <taxon>Pluteaceae</taxon>
        <taxon>Pluteus</taxon>
    </lineage>
</organism>
<name>A0ACD3A947_9AGAR</name>